<dbReference type="CDD" id="cd00060">
    <property type="entry name" value="FHA"/>
    <property type="match status" value="1"/>
</dbReference>
<dbReference type="InterPro" id="IPR008984">
    <property type="entry name" value="SMAD_FHA_dom_sf"/>
</dbReference>
<dbReference type="PROSITE" id="PS50006">
    <property type="entry name" value="FHA_DOMAIN"/>
    <property type="match status" value="1"/>
</dbReference>
<evidence type="ECO:0000313" key="3">
    <source>
        <dbReference type="EMBL" id="JAG84589.1"/>
    </source>
</evidence>
<gene>
    <name evidence="3" type="primary">At4g14490</name>
    <name evidence="3" type="ORF">g.62520</name>
</gene>
<reference evidence="3" key="1">
    <citation type="submission" date="2015-01" db="EMBL/GenBank/DDBJ databases">
        <title>Transcriptome Assembly of Fopius arisanus.</title>
        <authorList>
            <person name="Geib S."/>
        </authorList>
    </citation>
    <scope>NUCLEOTIDE SEQUENCE</scope>
</reference>
<dbReference type="AlphaFoldDB" id="A0A0C9RN06"/>
<organism evidence="3">
    <name type="scientific">Fopius arisanus</name>
    <dbReference type="NCBI Taxonomy" id="64838"/>
    <lineage>
        <taxon>Eukaryota</taxon>
        <taxon>Metazoa</taxon>
        <taxon>Ecdysozoa</taxon>
        <taxon>Arthropoda</taxon>
        <taxon>Hexapoda</taxon>
        <taxon>Insecta</taxon>
        <taxon>Pterygota</taxon>
        <taxon>Neoptera</taxon>
        <taxon>Endopterygota</taxon>
        <taxon>Hymenoptera</taxon>
        <taxon>Apocrita</taxon>
        <taxon>Ichneumonoidea</taxon>
        <taxon>Braconidae</taxon>
        <taxon>Opiinae</taxon>
        <taxon>Fopius</taxon>
    </lineage>
</organism>
<dbReference type="Pfam" id="PF00498">
    <property type="entry name" value="FHA"/>
    <property type="match status" value="1"/>
</dbReference>
<dbReference type="SMART" id="SM00240">
    <property type="entry name" value="FHA"/>
    <property type="match status" value="1"/>
</dbReference>
<dbReference type="Gene3D" id="2.60.200.20">
    <property type="match status" value="1"/>
</dbReference>
<dbReference type="InterPro" id="IPR000253">
    <property type="entry name" value="FHA_dom"/>
</dbReference>
<name>A0A0C9RN06_9HYME</name>
<accession>A0A0C9RN06</accession>
<dbReference type="EMBL" id="GBYB01014822">
    <property type="protein sequence ID" value="JAG84589.1"/>
    <property type="molecule type" value="Transcribed_RNA"/>
</dbReference>
<feature type="coiled-coil region" evidence="1">
    <location>
        <begin position="155"/>
        <end position="215"/>
    </location>
</feature>
<keyword evidence="1" id="KW-0175">Coiled coil</keyword>
<dbReference type="SUPFAM" id="SSF49879">
    <property type="entry name" value="SMAD/FHA domain"/>
    <property type="match status" value="1"/>
</dbReference>
<proteinExistence type="predicted"/>
<sequence length="336" mass="39779">MEVSDPQPSDSRALQQDLIPVLQKFDKTNENINDIYIIKNQFTIGRARDNDEVICSVVISRYHCILECDRHNDWIVKNLSSNGTLLNGQLLGPNISKSITLGDVVQFSVVGDYKYFFTLRFKDEIPVKRRRIDETSQNENLSRTHTFGDYQEIRRKEMEMELISKRQEQKDLKKLLDECLERQETENDFIMAERIDSLKDALETAQQMVKILEGTYNIFQARMDEERKEFDANIMRETQKLERELNTNNKQVERIIIQKIDKWARKHQSKWSDIIRDMMKEEKIKLEKLESENFSLATKLKKTEDALKITKDALMEKSVLARHLQEQRKCLTFIYC</sequence>
<feature type="coiled-coil region" evidence="1">
    <location>
        <begin position="272"/>
        <end position="306"/>
    </location>
</feature>
<evidence type="ECO:0000259" key="2">
    <source>
        <dbReference type="PROSITE" id="PS50006"/>
    </source>
</evidence>
<feature type="domain" description="FHA" evidence="2">
    <location>
        <begin position="42"/>
        <end position="91"/>
    </location>
</feature>
<protein>
    <submittedName>
        <fullName evidence="3">At4g14490 protein</fullName>
    </submittedName>
</protein>
<evidence type="ECO:0000256" key="1">
    <source>
        <dbReference type="SAM" id="Coils"/>
    </source>
</evidence>